<evidence type="ECO:0000313" key="3">
    <source>
        <dbReference type="Proteomes" id="UP001230156"/>
    </source>
</evidence>
<evidence type="ECO:0000313" key="2">
    <source>
        <dbReference type="EMBL" id="MDQ7250725.1"/>
    </source>
</evidence>
<protein>
    <submittedName>
        <fullName evidence="2">Cupin domain-containing protein</fullName>
    </submittedName>
</protein>
<gene>
    <name evidence="2" type="ORF">Q8A70_23760</name>
</gene>
<dbReference type="EMBL" id="JAUYVI010000007">
    <property type="protein sequence ID" value="MDQ7250725.1"/>
    <property type="molecule type" value="Genomic_DNA"/>
</dbReference>
<sequence length="122" mass="13144">MSNAAASKAIVRFGVNPPAVEEGKPGSPISGDPKTRLQNYFTDASGQFFSGIWESSPGKWPVRYSESEFCAILEGKCVLTDEAGRAETFGKGDSFVIPSGFAGTWETVEPVKKLYAIFEPKS</sequence>
<keyword evidence="3" id="KW-1185">Reference proteome</keyword>
<dbReference type="InterPro" id="IPR014710">
    <property type="entry name" value="RmlC-like_jellyroll"/>
</dbReference>
<dbReference type="InterPro" id="IPR011051">
    <property type="entry name" value="RmlC_Cupin_sf"/>
</dbReference>
<evidence type="ECO:0000259" key="1">
    <source>
        <dbReference type="Pfam" id="PF05899"/>
    </source>
</evidence>
<dbReference type="RefSeq" id="WP_379960382.1">
    <property type="nucleotide sequence ID" value="NZ_JAUYVI010000007.1"/>
</dbReference>
<dbReference type="Proteomes" id="UP001230156">
    <property type="component" value="Unassembled WGS sequence"/>
</dbReference>
<feature type="domain" description="(S)-ureidoglycine aminohydrolase cupin" evidence="1">
    <location>
        <begin position="43"/>
        <end position="115"/>
    </location>
</feature>
<comment type="caution">
    <text evidence="2">The sequence shown here is derived from an EMBL/GenBank/DDBJ whole genome shotgun (WGS) entry which is preliminary data.</text>
</comment>
<dbReference type="InterPro" id="IPR008579">
    <property type="entry name" value="UGlyAH_Cupin_dom"/>
</dbReference>
<organism evidence="2 3">
    <name type="scientific">Dongia sedimenti</name>
    <dbReference type="NCBI Taxonomy" id="3064282"/>
    <lineage>
        <taxon>Bacteria</taxon>
        <taxon>Pseudomonadati</taxon>
        <taxon>Pseudomonadota</taxon>
        <taxon>Alphaproteobacteria</taxon>
        <taxon>Rhodospirillales</taxon>
        <taxon>Dongiaceae</taxon>
        <taxon>Dongia</taxon>
    </lineage>
</organism>
<dbReference type="PANTHER" id="PTHR40943:SF2">
    <property type="entry name" value="(S)-UREIDOGLYCINE AMINOHYDROLASE CUPIN DOMAIN-CONTAINING PROTEIN"/>
    <property type="match status" value="1"/>
</dbReference>
<proteinExistence type="predicted"/>
<dbReference type="Gene3D" id="2.60.120.10">
    <property type="entry name" value="Jelly Rolls"/>
    <property type="match status" value="1"/>
</dbReference>
<accession>A0ABU0YUD4</accession>
<dbReference type="PANTHER" id="PTHR40943">
    <property type="entry name" value="CYTOPLASMIC PROTEIN-RELATED"/>
    <property type="match status" value="1"/>
</dbReference>
<dbReference type="SUPFAM" id="SSF51182">
    <property type="entry name" value="RmlC-like cupins"/>
    <property type="match status" value="1"/>
</dbReference>
<dbReference type="CDD" id="cd02227">
    <property type="entry name" value="cupin_TM1112-like"/>
    <property type="match status" value="1"/>
</dbReference>
<name>A0ABU0YUD4_9PROT</name>
<reference evidence="3" key="1">
    <citation type="submission" date="2023-08" db="EMBL/GenBank/DDBJ databases">
        <title>Rhodospirillaceae gen. nov., a novel taxon isolated from the Yangtze River Yuezi River estuary sludge.</title>
        <authorList>
            <person name="Ruan L."/>
        </authorList>
    </citation>
    <scope>NUCLEOTIDE SEQUENCE [LARGE SCALE GENOMIC DNA]</scope>
    <source>
        <strain evidence="3">R-7</strain>
    </source>
</reference>
<dbReference type="Pfam" id="PF05899">
    <property type="entry name" value="Cupin_3"/>
    <property type="match status" value="1"/>
</dbReference>